<evidence type="ECO:0000313" key="7">
    <source>
        <dbReference type="EMBL" id="GER32125.1"/>
    </source>
</evidence>
<feature type="region of interest" description="Disordered" evidence="6">
    <location>
        <begin position="252"/>
        <end position="281"/>
    </location>
</feature>
<feature type="region of interest" description="Disordered" evidence="6">
    <location>
        <begin position="56"/>
        <end position="76"/>
    </location>
</feature>
<sequence>MDGDLEISLDKLPIKRLEAIEENGFERFPSDVRYDEKRVNLIRRIDFAWAVEREDPSKKRKAEGTSAAKESTTTNQQQWQWQGLVENLQLAHQELSVIIDLINTVEANDAVTVAGMTRPKQLPNEHLSDLAVSTATKLQSFRNLGKYFKQSAKALEEKIEREARFYGALIRLQQNWKIKRHRLVAAVSGNEGFYIDLFDNSLYDSTIVFRPSSLSTIPVEHDSAGMLAVNFPRRKCHSLQFEFLGFSSAYNSRKSDENKTHSVTKDSSKEHGMEHASDDERVKDMHLTLREVHRAIHDEQVFDLVNREACNPSLCVNLTGIKENYLRLSIGQGASLSVSLVSPRQEDDQTAGISDGNTKDAEYVPPESPDGAKYGPDEAKKLGIPNQLGFEIYLRQLFHEYVFVKAKNKSISSSRSQIPGQPLKDSSNILSHFCMSLAHRIFSNKVLSVLENLVYRTPYIDLISHPTWHSRTSSWTLSMKIPQSILNSGRQMQTYEVNALKSVRSQFWTKVVVVDDSISVEGEGAPNVVGLFKGKSESVCLINGYNCDLADLPIILLQQIASQIIEWLHEESLTVGIKADRDFLSLAFELDQGEIVRLVAHVDPDDAHGCISWWLTMEDGQTGEPKLRLDMSIVETETRKFLGYLSLDVLYSTLLDFLNLCSCC</sequence>
<dbReference type="GO" id="GO:0006357">
    <property type="term" value="P:regulation of transcription by RNA polymerase II"/>
    <property type="evidence" value="ECO:0007669"/>
    <property type="project" value="InterPro"/>
</dbReference>
<dbReference type="GO" id="GO:0003712">
    <property type="term" value="F:transcription coregulator activity"/>
    <property type="evidence" value="ECO:0007669"/>
    <property type="project" value="InterPro"/>
</dbReference>
<dbReference type="OrthoDB" id="2020583at2759"/>
<comment type="similarity">
    <text evidence="2">Belongs to the Mediator complex subunit 17 family.</text>
</comment>
<keyword evidence="8" id="KW-1185">Reference proteome</keyword>
<keyword evidence="5" id="KW-0539">Nucleus</keyword>
<accession>A0A5A7PGY6</accession>
<keyword evidence="3" id="KW-0805">Transcription regulation</keyword>
<feature type="region of interest" description="Disordered" evidence="6">
    <location>
        <begin position="341"/>
        <end position="378"/>
    </location>
</feature>
<evidence type="ECO:0000256" key="2">
    <source>
        <dbReference type="ARBA" id="ARBA00005635"/>
    </source>
</evidence>
<comment type="caution">
    <text evidence="7">The sequence shown here is derived from an EMBL/GenBank/DDBJ whole genome shotgun (WGS) entry which is preliminary data.</text>
</comment>
<dbReference type="GO" id="GO:0070847">
    <property type="term" value="C:core mediator complex"/>
    <property type="evidence" value="ECO:0007669"/>
    <property type="project" value="TreeGrafter"/>
</dbReference>
<evidence type="ECO:0000256" key="1">
    <source>
        <dbReference type="ARBA" id="ARBA00004123"/>
    </source>
</evidence>
<organism evidence="7 8">
    <name type="scientific">Striga asiatica</name>
    <name type="common">Asiatic witchweed</name>
    <name type="synonym">Buchnera asiatica</name>
    <dbReference type="NCBI Taxonomy" id="4170"/>
    <lineage>
        <taxon>Eukaryota</taxon>
        <taxon>Viridiplantae</taxon>
        <taxon>Streptophyta</taxon>
        <taxon>Embryophyta</taxon>
        <taxon>Tracheophyta</taxon>
        <taxon>Spermatophyta</taxon>
        <taxon>Magnoliopsida</taxon>
        <taxon>eudicotyledons</taxon>
        <taxon>Gunneridae</taxon>
        <taxon>Pentapetalae</taxon>
        <taxon>asterids</taxon>
        <taxon>lamiids</taxon>
        <taxon>Lamiales</taxon>
        <taxon>Orobanchaceae</taxon>
        <taxon>Buchnereae</taxon>
        <taxon>Striga</taxon>
    </lineage>
</organism>
<comment type="subcellular location">
    <subcellularLocation>
        <location evidence="1">Nucleus</location>
    </subcellularLocation>
</comment>
<keyword evidence="4" id="KW-0804">Transcription</keyword>
<feature type="compositionally biased region" description="Basic and acidic residues" evidence="6">
    <location>
        <begin position="253"/>
        <end position="281"/>
    </location>
</feature>
<proteinExistence type="inferred from homology"/>
<dbReference type="GO" id="GO:0016592">
    <property type="term" value="C:mediator complex"/>
    <property type="evidence" value="ECO:0007669"/>
    <property type="project" value="InterPro"/>
</dbReference>
<protein>
    <submittedName>
        <fullName evidence="7">Mediator of RNA polymerase II transcription subunit</fullName>
    </submittedName>
</protein>
<dbReference type="Proteomes" id="UP000325081">
    <property type="component" value="Unassembled WGS sequence"/>
</dbReference>
<evidence type="ECO:0000256" key="3">
    <source>
        <dbReference type="ARBA" id="ARBA00023015"/>
    </source>
</evidence>
<evidence type="ECO:0000313" key="8">
    <source>
        <dbReference type="Proteomes" id="UP000325081"/>
    </source>
</evidence>
<dbReference type="AlphaFoldDB" id="A0A5A7PGY6"/>
<dbReference type="EMBL" id="BKCP01004550">
    <property type="protein sequence ID" value="GER32125.1"/>
    <property type="molecule type" value="Genomic_DNA"/>
</dbReference>
<dbReference type="PANTHER" id="PTHR13114">
    <property type="entry name" value="MEDIATOR OF RNA POLYMERASE II TRANSCRIPTION SUBUNIT 17"/>
    <property type="match status" value="1"/>
</dbReference>
<gene>
    <name evidence="7" type="ORF">STAS_08181</name>
</gene>
<evidence type="ECO:0000256" key="6">
    <source>
        <dbReference type="SAM" id="MobiDB-lite"/>
    </source>
</evidence>
<dbReference type="InterPro" id="IPR019313">
    <property type="entry name" value="Mediator_Med17"/>
</dbReference>
<name>A0A5A7PGY6_STRAF</name>
<reference evidence="8" key="1">
    <citation type="journal article" date="2019" name="Curr. Biol.">
        <title>Genome Sequence of Striga asiatica Provides Insight into the Evolution of Plant Parasitism.</title>
        <authorList>
            <person name="Yoshida S."/>
            <person name="Kim S."/>
            <person name="Wafula E.K."/>
            <person name="Tanskanen J."/>
            <person name="Kim Y.M."/>
            <person name="Honaas L."/>
            <person name="Yang Z."/>
            <person name="Spallek T."/>
            <person name="Conn C.E."/>
            <person name="Ichihashi Y."/>
            <person name="Cheong K."/>
            <person name="Cui S."/>
            <person name="Der J.P."/>
            <person name="Gundlach H."/>
            <person name="Jiao Y."/>
            <person name="Hori C."/>
            <person name="Ishida J.K."/>
            <person name="Kasahara H."/>
            <person name="Kiba T."/>
            <person name="Kim M.S."/>
            <person name="Koo N."/>
            <person name="Laohavisit A."/>
            <person name="Lee Y.H."/>
            <person name="Lumba S."/>
            <person name="McCourt P."/>
            <person name="Mortimer J.C."/>
            <person name="Mutuku J.M."/>
            <person name="Nomura T."/>
            <person name="Sasaki-Sekimoto Y."/>
            <person name="Seto Y."/>
            <person name="Wang Y."/>
            <person name="Wakatake T."/>
            <person name="Sakakibara H."/>
            <person name="Demura T."/>
            <person name="Yamaguchi S."/>
            <person name="Yoneyama K."/>
            <person name="Manabe R.I."/>
            <person name="Nelson D.C."/>
            <person name="Schulman A.H."/>
            <person name="Timko M.P."/>
            <person name="dePamphilis C.W."/>
            <person name="Choi D."/>
            <person name="Shirasu K."/>
        </authorList>
    </citation>
    <scope>NUCLEOTIDE SEQUENCE [LARGE SCALE GENOMIC DNA]</scope>
    <source>
        <strain evidence="8">cv. UVA1</strain>
    </source>
</reference>
<dbReference type="PANTHER" id="PTHR13114:SF7">
    <property type="entry name" value="MEDIATOR OF RNA POLYMERASE II TRANSCRIPTION SUBUNIT 17"/>
    <property type="match status" value="1"/>
</dbReference>
<evidence type="ECO:0000256" key="4">
    <source>
        <dbReference type="ARBA" id="ARBA00023163"/>
    </source>
</evidence>
<evidence type="ECO:0000256" key="5">
    <source>
        <dbReference type="ARBA" id="ARBA00023242"/>
    </source>
</evidence>